<keyword evidence="4" id="KW-1185">Reference proteome</keyword>
<dbReference type="CDD" id="cd08901">
    <property type="entry name" value="SRPBCC_CalC_Aha1-like_8"/>
    <property type="match status" value="1"/>
</dbReference>
<reference evidence="4" key="1">
    <citation type="submission" date="2018-09" db="EMBL/GenBank/DDBJ databases">
        <authorList>
            <person name="Zhu H."/>
        </authorList>
    </citation>
    <scope>NUCLEOTIDE SEQUENCE [LARGE SCALE GENOMIC DNA]</scope>
    <source>
        <strain evidence="4">K1R23-30</strain>
    </source>
</reference>
<proteinExistence type="inferred from homology"/>
<comment type="similarity">
    <text evidence="1">Belongs to the AHA1 family.</text>
</comment>
<dbReference type="InterPro" id="IPR023393">
    <property type="entry name" value="START-like_dom_sf"/>
</dbReference>
<dbReference type="OrthoDB" id="9803476at2"/>
<gene>
    <name evidence="3" type="ORF">D3871_27790</name>
</gene>
<dbReference type="Proteomes" id="UP000265955">
    <property type="component" value="Unassembled WGS sequence"/>
</dbReference>
<evidence type="ECO:0000259" key="2">
    <source>
        <dbReference type="Pfam" id="PF08327"/>
    </source>
</evidence>
<evidence type="ECO:0000256" key="1">
    <source>
        <dbReference type="ARBA" id="ARBA00006817"/>
    </source>
</evidence>
<dbReference type="Pfam" id="PF08327">
    <property type="entry name" value="AHSA1"/>
    <property type="match status" value="1"/>
</dbReference>
<protein>
    <submittedName>
        <fullName evidence="3">Polyketide cyclase</fullName>
    </submittedName>
</protein>
<dbReference type="RefSeq" id="WP_119772307.1">
    <property type="nucleotide sequence ID" value="NZ_QYUO01000003.1"/>
</dbReference>
<name>A0A3A3FLL6_9BURK</name>
<comment type="caution">
    <text evidence="3">The sequence shown here is derived from an EMBL/GenBank/DDBJ whole genome shotgun (WGS) entry which is preliminary data.</text>
</comment>
<dbReference type="SUPFAM" id="SSF55961">
    <property type="entry name" value="Bet v1-like"/>
    <property type="match status" value="1"/>
</dbReference>
<accession>A0A3A3FLL6</accession>
<dbReference type="Gene3D" id="3.30.530.20">
    <property type="match status" value="1"/>
</dbReference>
<evidence type="ECO:0000313" key="3">
    <source>
        <dbReference type="EMBL" id="RJF92422.1"/>
    </source>
</evidence>
<dbReference type="AlphaFoldDB" id="A0A3A3FLL6"/>
<feature type="domain" description="Activator of Hsp90 ATPase homologue 1/2-like C-terminal" evidence="2">
    <location>
        <begin position="18"/>
        <end position="136"/>
    </location>
</feature>
<evidence type="ECO:0000313" key="4">
    <source>
        <dbReference type="Proteomes" id="UP000265955"/>
    </source>
</evidence>
<dbReference type="EMBL" id="QYUO01000003">
    <property type="protein sequence ID" value="RJF92422.1"/>
    <property type="molecule type" value="Genomic_DNA"/>
</dbReference>
<organism evidence="3 4">
    <name type="scientific">Noviherbaspirillum saxi</name>
    <dbReference type="NCBI Taxonomy" id="2320863"/>
    <lineage>
        <taxon>Bacteria</taxon>
        <taxon>Pseudomonadati</taxon>
        <taxon>Pseudomonadota</taxon>
        <taxon>Betaproteobacteria</taxon>
        <taxon>Burkholderiales</taxon>
        <taxon>Oxalobacteraceae</taxon>
        <taxon>Noviherbaspirillum</taxon>
    </lineage>
</organism>
<sequence length="157" mass="17760">MTLQQAPIVKAQMLIRRPVTEVFEAFIDPAVTTRFWFTKSSGKLEPSAKVRWDWEMYGVSTQVSVKQLEQNKKILIEWDDPPCPVEWLFTSYADNTTLVRIANWGFRGSPEEVMAQAIDSMGGFSFVLAGLKALLEHNISLNLVADHHSTTVDKEST</sequence>
<dbReference type="InterPro" id="IPR013538">
    <property type="entry name" value="ASHA1/2-like_C"/>
</dbReference>